<dbReference type="Pfam" id="PF02518">
    <property type="entry name" value="HATPase_c"/>
    <property type="match status" value="1"/>
</dbReference>
<protein>
    <recommendedName>
        <fullName evidence="2">histidine kinase</fullName>
        <ecNumber evidence="2">2.7.13.3</ecNumber>
    </recommendedName>
</protein>
<feature type="domain" description="PAC" evidence="8">
    <location>
        <begin position="523"/>
        <end position="576"/>
    </location>
</feature>
<dbReference type="EC" id="2.7.13.3" evidence="2"/>
<dbReference type="InterPro" id="IPR003661">
    <property type="entry name" value="HisK_dim/P_dom"/>
</dbReference>
<feature type="domain" description="PAC" evidence="8">
    <location>
        <begin position="273"/>
        <end position="324"/>
    </location>
</feature>
<dbReference type="InterPro" id="IPR004358">
    <property type="entry name" value="Sig_transdc_His_kin-like_C"/>
</dbReference>
<dbReference type="Gene3D" id="3.30.450.20">
    <property type="entry name" value="PAS domain"/>
    <property type="match status" value="3"/>
</dbReference>
<keyword evidence="4" id="KW-0808">Transferase</keyword>
<accession>A0A5C0VKJ4</accession>
<dbReference type="Pfam" id="PF01590">
    <property type="entry name" value="GAF"/>
    <property type="match status" value="1"/>
</dbReference>
<dbReference type="SMART" id="SM00388">
    <property type="entry name" value="HisKA"/>
    <property type="match status" value="1"/>
</dbReference>
<reference evidence="9 10" key="1">
    <citation type="submission" date="2019-08" db="EMBL/GenBank/DDBJ databases">
        <title>Pedobacter sp. nov., isolated from Han river, South Korea.</title>
        <authorList>
            <person name="Lee D.-H."/>
            <person name="Kim Y.-S."/>
            <person name="Hwang E.-M."/>
            <person name="Le Tran T.C."/>
            <person name="Cha C.-J."/>
        </authorList>
    </citation>
    <scope>NUCLEOTIDE SEQUENCE [LARGE SCALE GENOMIC DNA]</scope>
    <source>
        <strain evidence="9 10">CJ43</strain>
    </source>
</reference>
<proteinExistence type="predicted"/>
<dbReference type="Proteomes" id="UP000323653">
    <property type="component" value="Chromosome"/>
</dbReference>
<dbReference type="SUPFAM" id="SSF55785">
    <property type="entry name" value="PYP-like sensor domain (PAS domain)"/>
    <property type="match status" value="3"/>
</dbReference>
<evidence type="ECO:0000256" key="4">
    <source>
        <dbReference type="ARBA" id="ARBA00022679"/>
    </source>
</evidence>
<keyword evidence="5 9" id="KW-0418">Kinase</keyword>
<evidence type="ECO:0000259" key="8">
    <source>
        <dbReference type="PROSITE" id="PS50113"/>
    </source>
</evidence>
<dbReference type="Gene3D" id="3.30.450.40">
    <property type="match status" value="1"/>
</dbReference>
<dbReference type="CDD" id="cd00130">
    <property type="entry name" value="PAS"/>
    <property type="match status" value="2"/>
</dbReference>
<dbReference type="SMART" id="SM00091">
    <property type="entry name" value="PAS"/>
    <property type="match status" value="3"/>
</dbReference>
<evidence type="ECO:0000256" key="3">
    <source>
        <dbReference type="ARBA" id="ARBA00022553"/>
    </source>
</evidence>
<keyword evidence="10" id="KW-1185">Reference proteome</keyword>
<dbReference type="CDD" id="cd00082">
    <property type="entry name" value="HisKA"/>
    <property type="match status" value="1"/>
</dbReference>
<dbReference type="InterPro" id="IPR029016">
    <property type="entry name" value="GAF-like_dom_sf"/>
</dbReference>
<name>A0A5C0VKJ4_9SPHI</name>
<dbReference type="NCBIfam" id="TIGR00229">
    <property type="entry name" value="sensory_box"/>
    <property type="match status" value="2"/>
</dbReference>
<dbReference type="EMBL" id="CP043329">
    <property type="protein sequence ID" value="QEK52659.1"/>
    <property type="molecule type" value="Genomic_DNA"/>
</dbReference>
<dbReference type="PANTHER" id="PTHR43304:SF1">
    <property type="entry name" value="PAC DOMAIN-CONTAINING PROTEIN"/>
    <property type="match status" value="1"/>
</dbReference>
<dbReference type="InterPro" id="IPR005467">
    <property type="entry name" value="His_kinase_dom"/>
</dbReference>
<evidence type="ECO:0000259" key="6">
    <source>
        <dbReference type="PROSITE" id="PS50109"/>
    </source>
</evidence>
<keyword evidence="3" id="KW-0597">Phosphoprotein</keyword>
<dbReference type="InterPro" id="IPR013656">
    <property type="entry name" value="PAS_4"/>
</dbReference>
<evidence type="ECO:0000256" key="2">
    <source>
        <dbReference type="ARBA" id="ARBA00012438"/>
    </source>
</evidence>
<sequence length="816" mass="93551">MTHKSNLNQSKEMLPLQFLLQSSNVFLYSGFNNESAIDKVLALLGDYLDVKGLYIYKNIYDADELKNFAYTYKWVAHNKQHNYDLAFKDADWSSLINLESALKTGLPFLRNQKPDYKIAEKELVTLFGDHSVMLLPILTQENFWGFIVADFSTDLEHISDADIIALQTFCMNFGSFVGQQSILKDCKEQQVKLKQLTLFYENIINHIPAYISVIDKNQKYLYLSDNCVSNDETKNWLLGKTDYDYCKHREKPIQLAQDREKLFRKVLKDKQPASIKEKFLTKDGVKYQLRMLTPVYDEQQRLLYVIGFGADVSELKEKEEIIAKQYLAIDNSSVGIALLDENGNYSFMNQYHAEVFGYTPEELMGQSWQIIYEQDEIDKISSEYFPILMKEGKWSGETLGIRKDKTKILQEISLAAFEDGGLVCITRDVTHVKEELIKVQNLNNQFELALEAAKLGMWTLDVNSGSIIHNDNFLKMLGFSREDLTDVNLNLMLSLVHPDDRDNVRANIFSHVENYKRNPNDLFRVEVRILNKEGKYIWLLAIGKVFQNNAAGTAPEMTGFIMDITATKEAEIELTKALTKERELNELKSRFVTLASHEFRTPLATIRLAVELCQAVLNKENASEKLSSYPKINNKLDSIILDVDRITDLMSDILTMGKIEAKKVPFNPVTLSISEFLENYIHHDAHRILNGRTLIKQFSNKKDKVNIDTKLFVQVLENTLSNAKKYSPDDAPIEVKLYDSQDHVVIEVKDYGMGIAEDEMPHLFESFFRSKNVENIAGTGLGMPIMKLFVETNKGEIKVESKLHEGTAVKIYLPVS</sequence>
<evidence type="ECO:0000256" key="1">
    <source>
        <dbReference type="ARBA" id="ARBA00000085"/>
    </source>
</evidence>
<comment type="catalytic activity">
    <reaction evidence="1">
        <text>ATP + protein L-histidine = ADP + protein N-phospho-L-histidine.</text>
        <dbReference type="EC" id="2.7.13.3"/>
    </reaction>
</comment>
<dbReference type="PROSITE" id="PS50112">
    <property type="entry name" value="PAS"/>
    <property type="match status" value="2"/>
</dbReference>
<dbReference type="PRINTS" id="PR00344">
    <property type="entry name" value="BCTRLSENSOR"/>
</dbReference>
<dbReference type="PANTHER" id="PTHR43304">
    <property type="entry name" value="PHYTOCHROME-LIKE PROTEIN CPH1"/>
    <property type="match status" value="1"/>
</dbReference>
<dbReference type="SUPFAM" id="SSF55781">
    <property type="entry name" value="GAF domain-like"/>
    <property type="match status" value="1"/>
</dbReference>
<dbReference type="InterPro" id="IPR000014">
    <property type="entry name" value="PAS"/>
</dbReference>
<dbReference type="InterPro" id="IPR036097">
    <property type="entry name" value="HisK_dim/P_sf"/>
</dbReference>
<evidence type="ECO:0000313" key="9">
    <source>
        <dbReference type="EMBL" id="QEK52659.1"/>
    </source>
</evidence>
<dbReference type="InterPro" id="IPR000700">
    <property type="entry name" value="PAS-assoc_C"/>
</dbReference>
<dbReference type="Pfam" id="PF00512">
    <property type="entry name" value="HisKA"/>
    <property type="match status" value="1"/>
</dbReference>
<dbReference type="GO" id="GO:0000155">
    <property type="term" value="F:phosphorelay sensor kinase activity"/>
    <property type="evidence" value="ECO:0007669"/>
    <property type="project" value="InterPro"/>
</dbReference>
<dbReference type="RefSeq" id="WP_149075397.1">
    <property type="nucleotide sequence ID" value="NZ_CP043329.1"/>
</dbReference>
<dbReference type="Gene3D" id="1.10.287.130">
    <property type="match status" value="1"/>
</dbReference>
<evidence type="ECO:0000313" key="10">
    <source>
        <dbReference type="Proteomes" id="UP000323653"/>
    </source>
</evidence>
<dbReference type="InterPro" id="IPR001610">
    <property type="entry name" value="PAC"/>
</dbReference>
<dbReference type="InterPro" id="IPR003018">
    <property type="entry name" value="GAF"/>
</dbReference>
<dbReference type="KEGG" id="pej:FYC62_14075"/>
<evidence type="ECO:0000256" key="5">
    <source>
        <dbReference type="ARBA" id="ARBA00022777"/>
    </source>
</evidence>
<dbReference type="SMART" id="SM00387">
    <property type="entry name" value="HATPase_c"/>
    <property type="match status" value="1"/>
</dbReference>
<dbReference type="Pfam" id="PF08447">
    <property type="entry name" value="PAS_3"/>
    <property type="match status" value="1"/>
</dbReference>
<dbReference type="SUPFAM" id="SSF47384">
    <property type="entry name" value="Homodimeric domain of signal transducing histidine kinase"/>
    <property type="match status" value="1"/>
</dbReference>
<dbReference type="InterPro" id="IPR003594">
    <property type="entry name" value="HATPase_dom"/>
</dbReference>
<dbReference type="InterPro" id="IPR052162">
    <property type="entry name" value="Sensor_kinase/Photoreceptor"/>
</dbReference>
<feature type="domain" description="Histidine kinase" evidence="6">
    <location>
        <begin position="594"/>
        <end position="816"/>
    </location>
</feature>
<feature type="domain" description="PAS" evidence="7">
    <location>
        <begin position="328"/>
        <end position="375"/>
    </location>
</feature>
<dbReference type="SMART" id="SM00086">
    <property type="entry name" value="PAC"/>
    <property type="match status" value="3"/>
</dbReference>
<dbReference type="InterPro" id="IPR013655">
    <property type="entry name" value="PAS_fold_3"/>
</dbReference>
<gene>
    <name evidence="9" type="ORF">FYC62_14075</name>
</gene>
<dbReference type="Gene3D" id="3.30.565.10">
    <property type="entry name" value="Histidine kinase-like ATPase, C-terminal domain"/>
    <property type="match status" value="1"/>
</dbReference>
<feature type="domain" description="PAS" evidence="7">
    <location>
        <begin position="442"/>
        <end position="515"/>
    </location>
</feature>
<dbReference type="AlphaFoldDB" id="A0A5C0VKJ4"/>
<dbReference type="PROSITE" id="PS50113">
    <property type="entry name" value="PAC"/>
    <property type="match status" value="2"/>
</dbReference>
<dbReference type="SUPFAM" id="SSF55874">
    <property type="entry name" value="ATPase domain of HSP90 chaperone/DNA topoisomerase II/histidine kinase"/>
    <property type="match status" value="1"/>
</dbReference>
<dbReference type="Pfam" id="PF08448">
    <property type="entry name" value="PAS_4"/>
    <property type="match status" value="1"/>
</dbReference>
<dbReference type="Pfam" id="PF13426">
    <property type="entry name" value="PAS_9"/>
    <property type="match status" value="1"/>
</dbReference>
<organism evidence="9 10">
    <name type="scientific">Pedobacter aquae</name>
    <dbReference type="NCBI Taxonomy" id="2605747"/>
    <lineage>
        <taxon>Bacteria</taxon>
        <taxon>Pseudomonadati</taxon>
        <taxon>Bacteroidota</taxon>
        <taxon>Sphingobacteriia</taxon>
        <taxon>Sphingobacteriales</taxon>
        <taxon>Sphingobacteriaceae</taxon>
        <taxon>Pedobacter</taxon>
    </lineage>
</organism>
<dbReference type="InterPro" id="IPR035965">
    <property type="entry name" value="PAS-like_dom_sf"/>
</dbReference>
<dbReference type="PROSITE" id="PS50109">
    <property type="entry name" value="HIS_KIN"/>
    <property type="match status" value="1"/>
</dbReference>
<evidence type="ECO:0000259" key="7">
    <source>
        <dbReference type="PROSITE" id="PS50112"/>
    </source>
</evidence>
<dbReference type="InterPro" id="IPR036890">
    <property type="entry name" value="HATPase_C_sf"/>
</dbReference>